<keyword evidence="6" id="KW-1185">Reference proteome</keyword>
<dbReference type="OrthoDB" id="5191171at2"/>
<protein>
    <submittedName>
        <fullName evidence="5">L-amino acid N-acyltransferase YncA</fullName>
    </submittedName>
</protein>
<evidence type="ECO:0000256" key="1">
    <source>
        <dbReference type="ARBA" id="ARBA00022679"/>
    </source>
</evidence>
<dbReference type="GO" id="GO:0016747">
    <property type="term" value="F:acyltransferase activity, transferring groups other than amino-acyl groups"/>
    <property type="evidence" value="ECO:0007669"/>
    <property type="project" value="InterPro"/>
</dbReference>
<organism evidence="5 6">
    <name type="scientific">Kineococcus xinjiangensis</name>
    <dbReference type="NCBI Taxonomy" id="512762"/>
    <lineage>
        <taxon>Bacteria</taxon>
        <taxon>Bacillati</taxon>
        <taxon>Actinomycetota</taxon>
        <taxon>Actinomycetes</taxon>
        <taxon>Kineosporiales</taxon>
        <taxon>Kineosporiaceae</taxon>
        <taxon>Kineococcus</taxon>
    </lineage>
</organism>
<keyword evidence="1 5" id="KW-0808">Transferase</keyword>
<comment type="caution">
    <text evidence="5">The sequence shown here is derived from an EMBL/GenBank/DDBJ whole genome shotgun (WGS) entry which is preliminary data.</text>
</comment>
<evidence type="ECO:0000313" key="6">
    <source>
        <dbReference type="Proteomes" id="UP000239485"/>
    </source>
</evidence>
<dbReference type="EMBL" id="PTJD01000005">
    <property type="protein sequence ID" value="PPK96083.1"/>
    <property type="molecule type" value="Genomic_DNA"/>
</dbReference>
<dbReference type="PROSITE" id="PS51186">
    <property type="entry name" value="GNAT"/>
    <property type="match status" value="1"/>
</dbReference>
<feature type="domain" description="N-acetyltransferase" evidence="4">
    <location>
        <begin position="6"/>
        <end position="160"/>
    </location>
</feature>
<evidence type="ECO:0000256" key="2">
    <source>
        <dbReference type="ARBA" id="ARBA00023315"/>
    </source>
</evidence>
<dbReference type="InterPro" id="IPR000182">
    <property type="entry name" value="GNAT_dom"/>
</dbReference>
<dbReference type="Proteomes" id="UP000239485">
    <property type="component" value="Unassembled WGS sequence"/>
</dbReference>
<feature type="region of interest" description="Disordered" evidence="3">
    <location>
        <begin position="186"/>
        <end position="224"/>
    </location>
</feature>
<feature type="compositionally biased region" description="Low complexity" evidence="3">
    <location>
        <begin position="186"/>
        <end position="196"/>
    </location>
</feature>
<evidence type="ECO:0000256" key="3">
    <source>
        <dbReference type="SAM" id="MobiDB-lite"/>
    </source>
</evidence>
<dbReference type="RefSeq" id="WP_146099467.1">
    <property type="nucleotide sequence ID" value="NZ_PTJD01000005.1"/>
</dbReference>
<dbReference type="SUPFAM" id="SSF55729">
    <property type="entry name" value="Acyl-CoA N-acyltransferases (Nat)"/>
    <property type="match status" value="1"/>
</dbReference>
<dbReference type="InterPro" id="IPR016181">
    <property type="entry name" value="Acyl_CoA_acyltransferase"/>
</dbReference>
<dbReference type="Gene3D" id="3.40.630.30">
    <property type="match status" value="1"/>
</dbReference>
<feature type="compositionally biased region" description="Polar residues" evidence="3">
    <location>
        <begin position="214"/>
        <end position="224"/>
    </location>
</feature>
<evidence type="ECO:0000259" key="4">
    <source>
        <dbReference type="PROSITE" id="PS51186"/>
    </source>
</evidence>
<dbReference type="PANTHER" id="PTHR43877:SF1">
    <property type="entry name" value="ACETYLTRANSFERASE"/>
    <property type="match status" value="1"/>
</dbReference>
<gene>
    <name evidence="5" type="ORF">CLV92_105185</name>
</gene>
<proteinExistence type="predicted"/>
<name>A0A2S6IPB3_9ACTN</name>
<dbReference type="AlphaFoldDB" id="A0A2S6IPB3"/>
<dbReference type="Pfam" id="PF00583">
    <property type="entry name" value="Acetyltransf_1"/>
    <property type="match status" value="1"/>
</dbReference>
<accession>A0A2S6IPB3</accession>
<evidence type="ECO:0000313" key="5">
    <source>
        <dbReference type="EMBL" id="PPK96083.1"/>
    </source>
</evidence>
<keyword evidence="2 5" id="KW-0012">Acyltransferase</keyword>
<dbReference type="InterPro" id="IPR050832">
    <property type="entry name" value="Bact_Acetyltransf"/>
</dbReference>
<dbReference type="CDD" id="cd04301">
    <property type="entry name" value="NAT_SF"/>
    <property type="match status" value="1"/>
</dbReference>
<dbReference type="PANTHER" id="PTHR43877">
    <property type="entry name" value="AMINOALKYLPHOSPHONATE N-ACETYLTRANSFERASE-RELATED-RELATED"/>
    <property type="match status" value="1"/>
</dbReference>
<sequence>MARPPVEVRLATTADVDALMELYQQARYEQVHLRTPVEQVRTRLDQALRDGAVRVLLATVGERPAGYALLSPHALLPLTATPGPCVEHLHVVPEMRRRGVGRCLLRRALAMAQEEGAEELSCTVLPQDREYTRYMARLGFAPVVVRRAAPLAVLRRRLFPEDPATEDVLARRRSLRGRLARAHAAVVGSAGASPAPEGLVAQRREPRRRGSLSDAVTPTVQSAS</sequence>
<reference evidence="5 6" key="1">
    <citation type="submission" date="2018-02" db="EMBL/GenBank/DDBJ databases">
        <title>Genomic Encyclopedia of Archaeal and Bacterial Type Strains, Phase II (KMG-II): from individual species to whole genera.</title>
        <authorList>
            <person name="Goeker M."/>
        </authorList>
    </citation>
    <scope>NUCLEOTIDE SEQUENCE [LARGE SCALE GENOMIC DNA]</scope>
    <source>
        <strain evidence="5 6">DSM 22857</strain>
    </source>
</reference>